<evidence type="ECO:0000313" key="8">
    <source>
        <dbReference type="Proteomes" id="UP001500133"/>
    </source>
</evidence>
<gene>
    <name evidence="7" type="ORF">GCM10022228_17010</name>
</gene>
<dbReference type="Pfam" id="PF08085">
    <property type="entry name" value="Entericidin"/>
    <property type="match status" value="1"/>
</dbReference>
<reference evidence="8" key="1">
    <citation type="journal article" date="2019" name="Int. J. Syst. Evol. Microbiol.">
        <title>The Global Catalogue of Microorganisms (GCM) 10K type strain sequencing project: providing services to taxonomists for standard genome sequencing and annotation.</title>
        <authorList>
            <consortium name="The Broad Institute Genomics Platform"/>
            <consortium name="The Broad Institute Genome Sequencing Center for Infectious Disease"/>
            <person name="Wu L."/>
            <person name="Ma J."/>
        </authorList>
    </citation>
    <scope>NUCLEOTIDE SEQUENCE [LARGE SCALE GENOMIC DNA]</scope>
    <source>
        <strain evidence="8">JCM 16914</strain>
    </source>
</reference>
<keyword evidence="6" id="KW-0449">Lipoprotein</keyword>
<evidence type="ECO:0008006" key="9">
    <source>
        <dbReference type="Google" id="ProtNLM"/>
    </source>
</evidence>
<evidence type="ECO:0000256" key="3">
    <source>
        <dbReference type="ARBA" id="ARBA00022729"/>
    </source>
</evidence>
<evidence type="ECO:0000313" key="7">
    <source>
        <dbReference type="EMBL" id="GAA3907344.1"/>
    </source>
</evidence>
<evidence type="ECO:0000256" key="2">
    <source>
        <dbReference type="ARBA" id="ARBA00022475"/>
    </source>
</evidence>
<name>A0ABP7LRT5_9GAMM</name>
<proteinExistence type="inferred from homology"/>
<sequence>MKANATSSAVLKGLALSAAALLIAGLLAGCNTMAGIGQDVEEGGEAVQEAAS</sequence>
<dbReference type="InterPro" id="IPR012556">
    <property type="entry name" value="Entericidin"/>
</dbReference>
<evidence type="ECO:0000256" key="5">
    <source>
        <dbReference type="ARBA" id="ARBA00023139"/>
    </source>
</evidence>
<evidence type="ECO:0000256" key="6">
    <source>
        <dbReference type="ARBA" id="ARBA00023288"/>
    </source>
</evidence>
<comment type="similarity">
    <text evidence="1">Belongs to the EcnA/EcnB lipoprotein family.</text>
</comment>
<keyword evidence="5" id="KW-0564">Palmitate</keyword>
<dbReference type="EMBL" id="BAAAZT010000073">
    <property type="protein sequence ID" value="GAA3907344.1"/>
    <property type="molecule type" value="Genomic_DNA"/>
</dbReference>
<organism evidence="7 8">
    <name type="scientific">Halomonas cibimaris</name>
    <dbReference type="NCBI Taxonomy" id="657012"/>
    <lineage>
        <taxon>Bacteria</taxon>
        <taxon>Pseudomonadati</taxon>
        <taxon>Pseudomonadota</taxon>
        <taxon>Gammaproteobacteria</taxon>
        <taxon>Oceanospirillales</taxon>
        <taxon>Halomonadaceae</taxon>
        <taxon>Halomonas</taxon>
    </lineage>
</organism>
<dbReference type="PROSITE" id="PS51257">
    <property type="entry name" value="PROKAR_LIPOPROTEIN"/>
    <property type="match status" value="1"/>
</dbReference>
<keyword evidence="3" id="KW-0732">Signal</keyword>
<protein>
    <recommendedName>
        <fullName evidence="9">Entericidin</fullName>
    </recommendedName>
</protein>
<keyword evidence="8" id="KW-1185">Reference proteome</keyword>
<accession>A0ABP7LRT5</accession>
<comment type="caution">
    <text evidence="7">The sequence shown here is derived from an EMBL/GenBank/DDBJ whole genome shotgun (WGS) entry which is preliminary data.</text>
</comment>
<dbReference type="Proteomes" id="UP001500133">
    <property type="component" value="Unassembled WGS sequence"/>
</dbReference>
<evidence type="ECO:0000256" key="1">
    <source>
        <dbReference type="ARBA" id="ARBA00010296"/>
    </source>
</evidence>
<evidence type="ECO:0000256" key="4">
    <source>
        <dbReference type="ARBA" id="ARBA00023136"/>
    </source>
</evidence>
<keyword evidence="4" id="KW-0472">Membrane</keyword>
<keyword evidence="2" id="KW-1003">Cell membrane</keyword>
<dbReference type="RefSeq" id="WP_344704325.1">
    <property type="nucleotide sequence ID" value="NZ_BAAAZT010000073.1"/>
</dbReference>